<evidence type="ECO:0000256" key="3">
    <source>
        <dbReference type="SAM" id="MobiDB-lite"/>
    </source>
</evidence>
<feature type="compositionally biased region" description="Low complexity" evidence="3">
    <location>
        <begin position="135"/>
        <end position="153"/>
    </location>
</feature>
<organism evidence="6 7">
    <name type="scientific">Rhodococcus cercidiphylli</name>
    <dbReference type="NCBI Taxonomy" id="489916"/>
    <lineage>
        <taxon>Bacteria</taxon>
        <taxon>Bacillati</taxon>
        <taxon>Actinomycetota</taxon>
        <taxon>Actinomycetes</taxon>
        <taxon>Mycobacteriales</taxon>
        <taxon>Nocardiaceae</taxon>
        <taxon>Rhodococcus</taxon>
    </lineage>
</organism>
<name>A0ABU4AV16_9NOCA</name>
<comment type="similarity">
    <text evidence="1 2">Belongs to the anti-sigma-factor antagonist family.</text>
</comment>
<evidence type="ECO:0000313" key="6">
    <source>
        <dbReference type="EMBL" id="MDV6230076.1"/>
    </source>
</evidence>
<evidence type="ECO:0000256" key="1">
    <source>
        <dbReference type="ARBA" id="ARBA00009013"/>
    </source>
</evidence>
<dbReference type="InterPro" id="IPR003658">
    <property type="entry name" value="Anti-sigma_ant"/>
</dbReference>
<feature type="domain" description="STAS" evidence="5">
    <location>
        <begin position="9"/>
        <end position="117"/>
    </location>
</feature>
<feature type="region of interest" description="Disordered" evidence="3">
    <location>
        <begin position="115"/>
        <end position="153"/>
    </location>
</feature>
<evidence type="ECO:0000313" key="7">
    <source>
        <dbReference type="Proteomes" id="UP001185899"/>
    </source>
</evidence>
<dbReference type="NCBIfam" id="TIGR00377">
    <property type="entry name" value="ant_ant_sig"/>
    <property type="match status" value="1"/>
</dbReference>
<dbReference type="PANTHER" id="PTHR33495:SF13">
    <property type="entry name" value="ANTI-SIGMA-F FACTOR ANTAGONIST RSFB"/>
    <property type="match status" value="1"/>
</dbReference>
<dbReference type="PROSITE" id="PS50801">
    <property type="entry name" value="STAS"/>
    <property type="match status" value="1"/>
</dbReference>
<keyword evidence="7" id="KW-1185">Reference proteome</keyword>
<dbReference type="Pfam" id="PF01740">
    <property type="entry name" value="STAS"/>
    <property type="match status" value="1"/>
</dbReference>
<dbReference type="CDD" id="cd07043">
    <property type="entry name" value="STAS_anti-anti-sigma_factors"/>
    <property type="match status" value="1"/>
</dbReference>
<proteinExistence type="inferred from homology"/>
<sequence>MNEHELLGLDVTSEKRGDTVVLSVEGEVDLATASDLADHIERAMRTTPTAMIVDLTAVSFLASVGMSVLIAARRKACCTTPLVVVAAGPTTGRPMHLVGLDAAIPIFTDVESALESTRASEPTRLPVSADQADPTSTCSECSSGESTDSAFSA</sequence>
<dbReference type="Gene3D" id="3.30.750.24">
    <property type="entry name" value="STAS domain"/>
    <property type="match status" value="1"/>
</dbReference>
<dbReference type="EMBL" id="JAWLKE010000002">
    <property type="protein sequence ID" value="MDV6230076.1"/>
    <property type="molecule type" value="Genomic_DNA"/>
</dbReference>
<dbReference type="InterPro" id="IPR002645">
    <property type="entry name" value="STAS_dom"/>
</dbReference>
<keyword evidence="4" id="KW-0472">Membrane</keyword>
<dbReference type="SUPFAM" id="SSF52091">
    <property type="entry name" value="SpoIIaa-like"/>
    <property type="match status" value="1"/>
</dbReference>
<comment type="caution">
    <text evidence="6">The sequence shown here is derived from an EMBL/GenBank/DDBJ whole genome shotgun (WGS) entry which is preliminary data.</text>
</comment>
<dbReference type="InterPro" id="IPR036513">
    <property type="entry name" value="STAS_dom_sf"/>
</dbReference>
<reference evidence="6 7" key="1">
    <citation type="submission" date="2023-10" db="EMBL/GenBank/DDBJ databases">
        <title>Development of a sustainable strategy for remediation of hydrocarbon-contaminated territories based on the waste exchange concept.</title>
        <authorList>
            <person name="Krivoruchko A."/>
        </authorList>
    </citation>
    <scope>NUCLEOTIDE SEQUENCE [LARGE SCALE GENOMIC DNA]</scope>
    <source>
        <strain evidence="6 7">IEGM 1322</strain>
    </source>
</reference>
<evidence type="ECO:0000259" key="5">
    <source>
        <dbReference type="PROSITE" id="PS50801"/>
    </source>
</evidence>
<feature type="transmembrane region" description="Helical" evidence="4">
    <location>
        <begin position="52"/>
        <end position="72"/>
    </location>
</feature>
<dbReference type="RefSeq" id="WP_317547638.1">
    <property type="nucleotide sequence ID" value="NZ_JAWLKE010000002.1"/>
</dbReference>
<accession>A0ABU4AV16</accession>
<evidence type="ECO:0000256" key="4">
    <source>
        <dbReference type="SAM" id="Phobius"/>
    </source>
</evidence>
<dbReference type="PANTHER" id="PTHR33495">
    <property type="entry name" value="ANTI-SIGMA FACTOR ANTAGONIST TM_1081-RELATED-RELATED"/>
    <property type="match status" value="1"/>
</dbReference>
<gene>
    <name evidence="6" type="ORF">R3P95_05900</name>
</gene>
<dbReference type="Proteomes" id="UP001185899">
    <property type="component" value="Unassembled WGS sequence"/>
</dbReference>
<evidence type="ECO:0000256" key="2">
    <source>
        <dbReference type="RuleBase" id="RU003749"/>
    </source>
</evidence>
<keyword evidence="4" id="KW-0812">Transmembrane</keyword>
<protein>
    <recommendedName>
        <fullName evidence="2">Anti-sigma factor antagonist</fullName>
    </recommendedName>
</protein>
<keyword evidence="4" id="KW-1133">Transmembrane helix</keyword>